<dbReference type="PANTHER" id="PTHR30069">
    <property type="entry name" value="TONB-DEPENDENT OUTER MEMBRANE RECEPTOR"/>
    <property type="match status" value="1"/>
</dbReference>
<feature type="short sequence motif" description="TonB C-terminal box" evidence="14">
    <location>
        <begin position="854"/>
        <end position="871"/>
    </location>
</feature>
<keyword evidence="3 13" id="KW-0813">Transport</keyword>
<evidence type="ECO:0000256" key="16">
    <source>
        <dbReference type="SAM" id="MobiDB-lite"/>
    </source>
</evidence>
<evidence type="ECO:0000313" key="20">
    <source>
        <dbReference type="Proteomes" id="UP000318405"/>
    </source>
</evidence>
<evidence type="ECO:0000256" key="10">
    <source>
        <dbReference type="ARBA" id="ARBA00023136"/>
    </source>
</evidence>
<dbReference type="PROSITE" id="PS52016">
    <property type="entry name" value="TONB_DEPENDENT_REC_3"/>
    <property type="match status" value="1"/>
</dbReference>
<dbReference type="InterPro" id="IPR039426">
    <property type="entry name" value="TonB-dep_rcpt-like"/>
</dbReference>
<gene>
    <name evidence="19" type="ORF">FOZ76_13400</name>
</gene>
<dbReference type="InterPro" id="IPR000531">
    <property type="entry name" value="Beta-barrel_TonB"/>
</dbReference>
<comment type="caution">
    <text evidence="19">The sequence shown here is derived from an EMBL/GenBank/DDBJ whole genome shotgun (WGS) entry which is preliminary data.</text>
</comment>
<evidence type="ECO:0000256" key="3">
    <source>
        <dbReference type="ARBA" id="ARBA00022448"/>
    </source>
</evidence>
<keyword evidence="11 19" id="KW-0675">Receptor</keyword>
<keyword evidence="4 13" id="KW-1134">Transmembrane beta strand</keyword>
<evidence type="ECO:0000256" key="6">
    <source>
        <dbReference type="ARBA" id="ARBA00022692"/>
    </source>
</evidence>
<keyword evidence="5" id="KW-0406">Ion transport</keyword>
<evidence type="ECO:0000256" key="5">
    <source>
        <dbReference type="ARBA" id="ARBA00022496"/>
    </source>
</evidence>
<dbReference type="AlphaFoldDB" id="A0A556ALW3"/>
<comment type="subcellular location">
    <subcellularLocation>
        <location evidence="1 13">Cell outer membrane</location>
        <topology evidence="1 13">Multi-pass membrane protein</topology>
    </subcellularLocation>
</comment>
<keyword evidence="20" id="KW-1185">Reference proteome</keyword>
<dbReference type="GO" id="GO:0015344">
    <property type="term" value="F:siderophore uptake transmembrane transporter activity"/>
    <property type="evidence" value="ECO:0007669"/>
    <property type="project" value="TreeGrafter"/>
</dbReference>
<dbReference type="GO" id="GO:0044718">
    <property type="term" value="P:siderophore transmembrane transport"/>
    <property type="evidence" value="ECO:0007669"/>
    <property type="project" value="TreeGrafter"/>
</dbReference>
<evidence type="ECO:0000256" key="7">
    <source>
        <dbReference type="ARBA" id="ARBA00022729"/>
    </source>
</evidence>
<dbReference type="GO" id="GO:0009279">
    <property type="term" value="C:cell outer membrane"/>
    <property type="evidence" value="ECO:0007669"/>
    <property type="project" value="UniProtKB-SubCell"/>
</dbReference>
<dbReference type="InterPro" id="IPR012910">
    <property type="entry name" value="Plug_dom"/>
</dbReference>
<feature type="chain" id="PRO_5021983414" evidence="17">
    <location>
        <begin position="46"/>
        <end position="871"/>
    </location>
</feature>
<dbReference type="Gene3D" id="2.40.170.20">
    <property type="entry name" value="TonB-dependent receptor, beta-barrel domain"/>
    <property type="match status" value="1"/>
</dbReference>
<protein>
    <submittedName>
        <fullName evidence="19">TonB-dependent receptor</fullName>
    </submittedName>
</protein>
<dbReference type="InterPro" id="IPR037066">
    <property type="entry name" value="Plug_dom_sf"/>
</dbReference>
<feature type="signal peptide" evidence="17">
    <location>
        <begin position="1"/>
        <end position="45"/>
    </location>
</feature>
<evidence type="ECO:0000256" key="12">
    <source>
        <dbReference type="ARBA" id="ARBA00023237"/>
    </source>
</evidence>
<dbReference type="Gene3D" id="2.170.130.10">
    <property type="entry name" value="TonB-dependent receptor, plug domain"/>
    <property type="match status" value="1"/>
</dbReference>
<evidence type="ECO:0000256" key="4">
    <source>
        <dbReference type="ARBA" id="ARBA00022452"/>
    </source>
</evidence>
<evidence type="ECO:0000256" key="1">
    <source>
        <dbReference type="ARBA" id="ARBA00004571"/>
    </source>
</evidence>
<dbReference type="EMBL" id="VLTJ01000026">
    <property type="protein sequence ID" value="TSH93878.1"/>
    <property type="molecule type" value="Genomic_DNA"/>
</dbReference>
<evidence type="ECO:0000256" key="11">
    <source>
        <dbReference type="ARBA" id="ARBA00023170"/>
    </source>
</evidence>
<evidence type="ECO:0000256" key="2">
    <source>
        <dbReference type="ARBA" id="ARBA00009810"/>
    </source>
</evidence>
<sequence>MTRTTSRSQRPFRSPRHAPLRPSPLMLALRAALLAGVLGTATALAPVGQAQAQAQAETRAYDISAGPLDEALSRFGRAAGLLLAADPQLTAGLRSPGLQGSYRVEQGLARLLAGTGLEAVRTAEGGYALRRVPNSLGAADTAQPGPSEVTVLSTIQVTAEDQLRQSLGVSVITQEDLELRPPANDLAEILMTQPGVSLSGASSVGAYGNQREIDLRGMGAENTMILVDGKPVQSRQGAITRRTGDRDTSGDTNWVPVDEIERVEIIRGPAAARYGSGASGGVINIITKKPSDKFRGSVTTYLSMPESDLEGNGTRRLGVNLSGPIAENLSFRLYGNVAKTDGDKPTINGVLDDGSPNWVAGREGRRNRDINGLLRWDLTPDQVIEFEAGFSRLGNRYAGDTSNTTPSGDAAELLGEWAERGAETRRVYRQTAAVTHRGNWGDLGSSRTLFQYEGTRTSNCRQGSGGMGEGNCGTTGEQQQSNMDNFFFNSELNTPLKLGGLQQMLTTGVEWRKQKLNDNNALLTSATPPEFVKMESNTLAFYMEDNISIGNALILTPGVRLDHHSKFGNNWSPSANATYELGGGFMLKGGIARTFKAPTLYQTAPSYTSSLGGACPYNGLGLPADSYDCTVNGNPDLKPEISVNKEIGVAWDGESGGHASMAYFRNDYKNRIVAEALSAIDTVPSLDEPAIFEWQNSGKAIVHGLEGSLTIPILGRNGSTLRLLNNVTWMFSNRNKDTNQPLSIIPKYTLNSTLDWRVSESFSMQLTSTLYGRRKPRTVSYHGYRMEGDALRERGSYVLLGLSGSYKFNEQHRLTFGVSNLLDRQIKRAERLAAGNTASGPLEERVITSGAGALTYNEPGRAFYASYTASF</sequence>
<evidence type="ECO:0000256" key="13">
    <source>
        <dbReference type="PROSITE-ProRule" id="PRU01360"/>
    </source>
</evidence>
<accession>A0A556ALW3</accession>
<dbReference type="InterPro" id="IPR036942">
    <property type="entry name" value="Beta-barrel_TonB_sf"/>
</dbReference>
<dbReference type="CDD" id="cd01347">
    <property type="entry name" value="ligand_gated_channel"/>
    <property type="match status" value="1"/>
</dbReference>
<dbReference type="PANTHER" id="PTHR30069:SF8">
    <property type="entry name" value="TONB-DEPENDENT SIDEROPHORE RECEPTOR PROTEIN"/>
    <property type="match status" value="1"/>
</dbReference>
<dbReference type="NCBIfam" id="NF010048">
    <property type="entry name" value="PRK13524.1"/>
    <property type="match status" value="1"/>
</dbReference>
<comment type="similarity">
    <text evidence="2 13 15">Belongs to the TonB-dependent receptor family.</text>
</comment>
<dbReference type="InterPro" id="IPR058134">
    <property type="entry name" value="PirA/FepA/PfeA"/>
</dbReference>
<dbReference type="Gene3D" id="3.55.50.30">
    <property type="match status" value="1"/>
</dbReference>
<dbReference type="InterPro" id="IPR010917">
    <property type="entry name" value="TonB_rcpt_CS"/>
</dbReference>
<evidence type="ECO:0000259" key="18">
    <source>
        <dbReference type="SMART" id="SM00965"/>
    </source>
</evidence>
<feature type="region of interest" description="Disordered" evidence="16">
    <location>
        <begin position="1"/>
        <end position="20"/>
    </location>
</feature>
<keyword evidence="8" id="KW-0408">Iron</keyword>
<dbReference type="OrthoDB" id="183532at2"/>
<dbReference type="InterPro" id="IPR011662">
    <property type="entry name" value="Secretin/TonB_short_N"/>
</dbReference>
<feature type="domain" description="Secretin/TonB short N-terminal" evidence="18">
    <location>
        <begin position="81"/>
        <end position="132"/>
    </location>
</feature>
<proteinExistence type="inferred from homology"/>
<dbReference type="Pfam" id="PF07715">
    <property type="entry name" value="Plug"/>
    <property type="match status" value="1"/>
</dbReference>
<dbReference type="NCBIfam" id="NF010051">
    <property type="entry name" value="PRK13528.1"/>
    <property type="match status" value="1"/>
</dbReference>
<dbReference type="SMART" id="SM00965">
    <property type="entry name" value="STN"/>
    <property type="match status" value="1"/>
</dbReference>
<keyword evidence="6 13" id="KW-0812">Transmembrane</keyword>
<evidence type="ECO:0000256" key="17">
    <source>
        <dbReference type="SAM" id="SignalP"/>
    </source>
</evidence>
<keyword evidence="5" id="KW-0410">Iron transport</keyword>
<organism evidence="19 20">
    <name type="scientific">Verticiella sediminum</name>
    <dbReference type="NCBI Taxonomy" id="1247510"/>
    <lineage>
        <taxon>Bacteria</taxon>
        <taxon>Pseudomonadati</taxon>
        <taxon>Pseudomonadota</taxon>
        <taxon>Betaproteobacteria</taxon>
        <taxon>Burkholderiales</taxon>
        <taxon>Alcaligenaceae</taxon>
        <taxon>Verticiella</taxon>
    </lineage>
</organism>
<evidence type="ECO:0000256" key="8">
    <source>
        <dbReference type="ARBA" id="ARBA00023004"/>
    </source>
</evidence>
<dbReference type="Proteomes" id="UP000318405">
    <property type="component" value="Unassembled WGS sequence"/>
</dbReference>
<dbReference type="SUPFAM" id="SSF56935">
    <property type="entry name" value="Porins"/>
    <property type="match status" value="1"/>
</dbReference>
<feature type="compositionally biased region" description="Polar residues" evidence="16">
    <location>
        <begin position="1"/>
        <end position="11"/>
    </location>
</feature>
<keyword evidence="10 13" id="KW-0472">Membrane</keyword>
<evidence type="ECO:0000256" key="14">
    <source>
        <dbReference type="PROSITE-ProRule" id="PRU10144"/>
    </source>
</evidence>
<keyword evidence="9 15" id="KW-0798">TonB box</keyword>
<dbReference type="PROSITE" id="PS01156">
    <property type="entry name" value="TONB_DEPENDENT_REC_2"/>
    <property type="match status" value="1"/>
</dbReference>
<evidence type="ECO:0000313" key="19">
    <source>
        <dbReference type="EMBL" id="TSH93878.1"/>
    </source>
</evidence>
<keyword evidence="12 13" id="KW-0998">Cell outer membrane</keyword>
<evidence type="ECO:0000256" key="9">
    <source>
        <dbReference type="ARBA" id="ARBA00023077"/>
    </source>
</evidence>
<name>A0A556ALW3_9BURK</name>
<reference evidence="19 20" key="1">
    <citation type="submission" date="2019-07" db="EMBL/GenBank/DDBJ databases">
        <title>Qingshengfaniella alkalisoli gen. nov., sp. nov., isolated from saline soil.</title>
        <authorList>
            <person name="Xu L."/>
            <person name="Huang X.-X."/>
            <person name="Sun J.-Q."/>
        </authorList>
    </citation>
    <scope>NUCLEOTIDE SEQUENCE [LARGE SCALE GENOMIC DNA]</scope>
    <source>
        <strain evidence="19 20">DSM 27279</strain>
    </source>
</reference>
<keyword evidence="7 17" id="KW-0732">Signal</keyword>
<dbReference type="Pfam" id="PF00593">
    <property type="entry name" value="TonB_dep_Rec_b-barrel"/>
    <property type="match status" value="1"/>
</dbReference>
<evidence type="ECO:0000256" key="15">
    <source>
        <dbReference type="RuleBase" id="RU003357"/>
    </source>
</evidence>
<dbReference type="Pfam" id="PF07660">
    <property type="entry name" value="STN"/>
    <property type="match status" value="1"/>
</dbReference>